<reference evidence="1 2" key="1">
    <citation type="submission" date="2021-05" db="EMBL/GenBank/DDBJ databases">
        <title>Genome Assembly of Synthetic Allotetraploid Brassica napus Reveals Homoeologous Exchanges between Subgenomes.</title>
        <authorList>
            <person name="Davis J.T."/>
        </authorList>
    </citation>
    <scope>NUCLEOTIDE SEQUENCE [LARGE SCALE GENOMIC DNA]</scope>
    <source>
        <strain evidence="2">cv. Da-Ae</strain>
        <tissue evidence="1">Seedling</tissue>
    </source>
</reference>
<protein>
    <submittedName>
        <fullName evidence="1">Uncharacterized protein</fullName>
    </submittedName>
</protein>
<sequence>SAIRVKIVRTWKTPIGSIRPSTCLVIGDEKVRIVYFCESVFFFIYYPDISFHLLQQGTTIDATIPWEVKFLFGINLDEVAEYAAAFAQTGATPWRIEAVRKYNADKRVKFEFTALLQKSANYYRNRHINSIVYILMSNHVFVCHLDLCRALVHVGPLEDLIQLQPNQINGGHQSRIQFSIINFDCVEINCIAYETVAEKLYENWFSSTAKWGEGWLSYITNFEECWDILCDPQIPDLVYFKSM</sequence>
<organism evidence="1 2">
    <name type="scientific">Brassica napus</name>
    <name type="common">Rape</name>
    <dbReference type="NCBI Taxonomy" id="3708"/>
    <lineage>
        <taxon>Eukaryota</taxon>
        <taxon>Viridiplantae</taxon>
        <taxon>Streptophyta</taxon>
        <taxon>Embryophyta</taxon>
        <taxon>Tracheophyta</taxon>
        <taxon>Spermatophyta</taxon>
        <taxon>Magnoliopsida</taxon>
        <taxon>eudicotyledons</taxon>
        <taxon>Gunneridae</taxon>
        <taxon>Pentapetalae</taxon>
        <taxon>rosids</taxon>
        <taxon>malvids</taxon>
        <taxon>Brassicales</taxon>
        <taxon>Brassicaceae</taxon>
        <taxon>Brassiceae</taxon>
        <taxon>Brassica</taxon>
    </lineage>
</organism>
<proteinExistence type="predicted"/>
<keyword evidence="2" id="KW-1185">Reference proteome</keyword>
<dbReference type="Proteomes" id="UP000824890">
    <property type="component" value="Unassembled WGS sequence"/>
</dbReference>
<gene>
    <name evidence="1" type="ORF">HID58_061920</name>
</gene>
<name>A0ABQ7ZZY2_BRANA</name>
<comment type="caution">
    <text evidence="1">The sequence shown here is derived from an EMBL/GenBank/DDBJ whole genome shotgun (WGS) entry which is preliminary data.</text>
</comment>
<evidence type="ECO:0000313" key="1">
    <source>
        <dbReference type="EMBL" id="KAH0885824.1"/>
    </source>
</evidence>
<evidence type="ECO:0000313" key="2">
    <source>
        <dbReference type="Proteomes" id="UP000824890"/>
    </source>
</evidence>
<accession>A0ABQ7ZZY2</accession>
<feature type="non-terminal residue" evidence="1">
    <location>
        <position position="1"/>
    </location>
</feature>
<dbReference type="EMBL" id="JAGKQM010000014">
    <property type="protein sequence ID" value="KAH0885824.1"/>
    <property type="molecule type" value="Genomic_DNA"/>
</dbReference>